<dbReference type="InParanoid" id="A0A7L4YQ05"/>
<proteinExistence type="predicted"/>
<dbReference type="AlphaFoldDB" id="A0A7L4YQ05"/>
<evidence type="ECO:0000313" key="2">
    <source>
        <dbReference type="EMBL" id="QHC00879.1"/>
    </source>
</evidence>
<sequence>MSGRPAGSAANAPAAVPRPNRRRNDEQKPVVSMVGDHELFEAEDERPDVLRAKESAGPLKQAGPALGAS</sequence>
<evidence type="ECO:0000256" key="1">
    <source>
        <dbReference type="SAM" id="MobiDB-lite"/>
    </source>
</evidence>
<organism evidence="2 3">
    <name type="scientific">Epidermidibacterium keratini</name>
    <dbReference type="NCBI Taxonomy" id="1891644"/>
    <lineage>
        <taxon>Bacteria</taxon>
        <taxon>Bacillati</taxon>
        <taxon>Actinomycetota</taxon>
        <taxon>Actinomycetes</taxon>
        <taxon>Sporichthyales</taxon>
        <taxon>Sporichthyaceae</taxon>
        <taxon>Epidermidibacterium</taxon>
    </lineage>
</organism>
<evidence type="ECO:0000313" key="3">
    <source>
        <dbReference type="Proteomes" id="UP000463857"/>
    </source>
</evidence>
<gene>
    <name evidence="2" type="ORF">EK0264_11675</name>
</gene>
<dbReference type="Proteomes" id="UP000463857">
    <property type="component" value="Chromosome"/>
</dbReference>
<feature type="compositionally biased region" description="Low complexity" evidence="1">
    <location>
        <begin position="1"/>
        <end position="18"/>
    </location>
</feature>
<keyword evidence="3" id="KW-1185">Reference proteome</keyword>
<feature type="region of interest" description="Disordered" evidence="1">
    <location>
        <begin position="1"/>
        <end position="69"/>
    </location>
</feature>
<accession>A0A7L4YQ05</accession>
<dbReference type="KEGG" id="eke:EK0264_11675"/>
<protein>
    <submittedName>
        <fullName evidence="2">Uncharacterized protein</fullName>
    </submittedName>
</protein>
<dbReference type="EMBL" id="CP047156">
    <property type="protein sequence ID" value="QHC00879.1"/>
    <property type="molecule type" value="Genomic_DNA"/>
</dbReference>
<dbReference type="RefSeq" id="WP_159545797.1">
    <property type="nucleotide sequence ID" value="NZ_CP047156.1"/>
</dbReference>
<reference evidence="2 3" key="1">
    <citation type="journal article" date="2018" name="Int. J. Syst. Evol. Microbiol.">
        <title>Epidermidibacterium keratini gen. nov., sp. nov., a member of the family Sporichthyaceae, isolated from keratin epidermis.</title>
        <authorList>
            <person name="Lee D.G."/>
            <person name="Trujillo M.E."/>
            <person name="Kang S."/>
            <person name="Nam J.J."/>
            <person name="Kim Y.J."/>
        </authorList>
    </citation>
    <scope>NUCLEOTIDE SEQUENCE [LARGE SCALE GENOMIC DNA]</scope>
    <source>
        <strain evidence="2 3">EPI-7</strain>
    </source>
</reference>
<name>A0A7L4YQ05_9ACTN</name>